<evidence type="ECO:0000256" key="1">
    <source>
        <dbReference type="SAM" id="Phobius"/>
    </source>
</evidence>
<feature type="transmembrane region" description="Helical" evidence="1">
    <location>
        <begin position="15"/>
        <end position="35"/>
    </location>
</feature>
<comment type="caution">
    <text evidence="2">The sequence shown here is derived from an EMBL/GenBank/DDBJ whole genome shotgun (WGS) entry which is preliminary data.</text>
</comment>
<proteinExistence type="predicted"/>
<accession>A0AAD4MUV9</accession>
<sequence length="75" mass="8795">MLNQPNEKIDFYMELVNLVAAYFATMLLNTVIVTLRILPAEMTWRGYFWWGVFATLFVYIGQRYIIAPLLMVLGE</sequence>
<keyword evidence="1" id="KW-1133">Transmembrane helix</keyword>
<keyword evidence="1" id="KW-0472">Membrane</keyword>
<evidence type="ECO:0000313" key="2">
    <source>
        <dbReference type="EMBL" id="KAI1704643.1"/>
    </source>
</evidence>
<protein>
    <submittedName>
        <fullName evidence="2">Uncharacterized protein</fullName>
    </submittedName>
</protein>
<keyword evidence="1" id="KW-0812">Transmembrane</keyword>
<dbReference type="EMBL" id="JAKKPZ010000065">
    <property type="protein sequence ID" value="KAI1704643.1"/>
    <property type="molecule type" value="Genomic_DNA"/>
</dbReference>
<dbReference type="Proteomes" id="UP001201812">
    <property type="component" value="Unassembled WGS sequence"/>
</dbReference>
<evidence type="ECO:0000313" key="3">
    <source>
        <dbReference type="Proteomes" id="UP001201812"/>
    </source>
</evidence>
<name>A0AAD4MUV9_9BILA</name>
<dbReference type="AlphaFoldDB" id="A0AAD4MUV9"/>
<organism evidence="2 3">
    <name type="scientific">Ditylenchus destructor</name>
    <dbReference type="NCBI Taxonomy" id="166010"/>
    <lineage>
        <taxon>Eukaryota</taxon>
        <taxon>Metazoa</taxon>
        <taxon>Ecdysozoa</taxon>
        <taxon>Nematoda</taxon>
        <taxon>Chromadorea</taxon>
        <taxon>Rhabditida</taxon>
        <taxon>Tylenchina</taxon>
        <taxon>Tylenchomorpha</taxon>
        <taxon>Sphaerularioidea</taxon>
        <taxon>Anguinidae</taxon>
        <taxon>Anguininae</taxon>
        <taxon>Ditylenchus</taxon>
    </lineage>
</organism>
<keyword evidence="3" id="KW-1185">Reference proteome</keyword>
<gene>
    <name evidence="2" type="ORF">DdX_14142</name>
</gene>
<reference evidence="2" key="1">
    <citation type="submission" date="2022-01" db="EMBL/GenBank/DDBJ databases">
        <title>Genome Sequence Resource for Two Populations of Ditylenchus destructor, the Migratory Endoparasitic Phytonematode.</title>
        <authorList>
            <person name="Zhang H."/>
            <person name="Lin R."/>
            <person name="Xie B."/>
        </authorList>
    </citation>
    <scope>NUCLEOTIDE SEQUENCE</scope>
    <source>
        <strain evidence="2">BazhouSP</strain>
    </source>
</reference>
<feature type="transmembrane region" description="Helical" evidence="1">
    <location>
        <begin position="47"/>
        <end position="66"/>
    </location>
</feature>